<name>A0ABV7HRM6_9GAMM</name>
<keyword evidence="3" id="KW-1185">Reference proteome</keyword>
<dbReference type="Proteomes" id="UP001595548">
    <property type="component" value="Unassembled WGS sequence"/>
</dbReference>
<dbReference type="PANTHER" id="PTHR40572">
    <property type="entry name" value="PROTEIN BAX"/>
    <property type="match status" value="1"/>
</dbReference>
<reference evidence="3" key="1">
    <citation type="journal article" date="2019" name="Int. J. Syst. Evol. Microbiol.">
        <title>The Global Catalogue of Microorganisms (GCM) 10K type strain sequencing project: providing services to taxonomists for standard genome sequencing and annotation.</title>
        <authorList>
            <consortium name="The Broad Institute Genomics Platform"/>
            <consortium name="The Broad Institute Genome Sequencing Center for Infectious Disease"/>
            <person name="Wu L."/>
            <person name="Ma J."/>
        </authorList>
    </citation>
    <scope>NUCLEOTIDE SEQUENCE [LARGE SCALE GENOMIC DNA]</scope>
    <source>
        <strain evidence="3">KCTC 52141</strain>
    </source>
</reference>
<feature type="domain" description="Mannosyl-glycoprotein endo-beta-N-acetylglucosamidase-like" evidence="1">
    <location>
        <begin position="119"/>
        <end position="257"/>
    </location>
</feature>
<comment type="caution">
    <text evidence="2">The sequence shown here is derived from an EMBL/GenBank/DDBJ whole genome shotgun (WGS) entry which is preliminary data.</text>
</comment>
<dbReference type="PANTHER" id="PTHR40572:SF1">
    <property type="entry name" value="PROTEIN BAX"/>
    <property type="match status" value="1"/>
</dbReference>
<dbReference type="RefSeq" id="WP_339615688.1">
    <property type="nucleotide sequence ID" value="NZ_AP031500.1"/>
</dbReference>
<evidence type="ECO:0000259" key="1">
    <source>
        <dbReference type="SMART" id="SM00047"/>
    </source>
</evidence>
<dbReference type="InterPro" id="IPR002901">
    <property type="entry name" value="MGlyc_endo_b_GlcNAc-like_dom"/>
</dbReference>
<protein>
    <submittedName>
        <fullName evidence="2">Glucosaminidase domain-containing protein</fullName>
    </submittedName>
</protein>
<proteinExistence type="predicted"/>
<evidence type="ECO:0000313" key="3">
    <source>
        <dbReference type="Proteomes" id="UP001595548"/>
    </source>
</evidence>
<dbReference type="Pfam" id="PF01832">
    <property type="entry name" value="Glucosaminidase"/>
    <property type="match status" value="1"/>
</dbReference>
<dbReference type="InterPro" id="IPR053195">
    <property type="entry name" value="Bax-like"/>
</dbReference>
<evidence type="ECO:0000313" key="2">
    <source>
        <dbReference type="EMBL" id="MFC3156524.1"/>
    </source>
</evidence>
<accession>A0ABV7HRM6</accession>
<sequence length="286" mass="31318">MSLQSKFQFIAAGLVAYALGTLALALFFANTTYTPATLGSISGSTKLPDMRSIDDIPTRKQTFIQLIAPMTVQKNNALLEVRELLLGMLDELAAGKTLSHVQEQQLQRLTSRYKIKVSKSADKGSNQDLTHTQQIKRLLTRVDIIPASMVVAQAAAESGWGTSRFARQAQNLFGQWCYTKGCGLVPKRRSKGATHEVQKFSGVEQAVNAYYHNINTHRTYSDVRARRAALRNAGTPITGPALIPGLTGYSSRGQVYVDELAELIRYNKLSVLDQEPALGDTASKEG</sequence>
<dbReference type="SMART" id="SM00047">
    <property type="entry name" value="LYZ2"/>
    <property type="match status" value="1"/>
</dbReference>
<dbReference type="Gene3D" id="1.10.530.10">
    <property type="match status" value="1"/>
</dbReference>
<dbReference type="EMBL" id="JBHRTL010000031">
    <property type="protein sequence ID" value="MFC3156524.1"/>
    <property type="molecule type" value="Genomic_DNA"/>
</dbReference>
<gene>
    <name evidence="2" type="ORF">ACFOEB_15030</name>
</gene>
<organism evidence="2 3">
    <name type="scientific">Gilvimarinus japonicus</name>
    <dbReference type="NCBI Taxonomy" id="1796469"/>
    <lineage>
        <taxon>Bacteria</taxon>
        <taxon>Pseudomonadati</taxon>
        <taxon>Pseudomonadota</taxon>
        <taxon>Gammaproteobacteria</taxon>
        <taxon>Cellvibrionales</taxon>
        <taxon>Cellvibrionaceae</taxon>
        <taxon>Gilvimarinus</taxon>
    </lineage>
</organism>